<dbReference type="InterPro" id="IPR000182">
    <property type="entry name" value="GNAT_dom"/>
</dbReference>
<dbReference type="Proteomes" id="UP000248349">
    <property type="component" value="Unassembled WGS sequence"/>
</dbReference>
<evidence type="ECO:0000313" key="3">
    <source>
        <dbReference type="EMBL" id="PYH49480.1"/>
    </source>
</evidence>
<dbReference type="GO" id="GO:0016747">
    <property type="term" value="F:acyltransferase activity, transferring groups other than amino-acyl groups"/>
    <property type="evidence" value="ECO:0007669"/>
    <property type="project" value="InterPro"/>
</dbReference>
<dbReference type="Gene3D" id="3.40.630.30">
    <property type="match status" value="1"/>
</dbReference>
<dbReference type="InterPro" id="IPR016181">
    <property type="entry name" value="Acyl_CoA_acyltransferase"/>
</dbReference>
<protein>
    <submittedName>
        <fullName evidence="3">Acyl-CoA N-acyltransferase</fullName>
    </submittedName>
</protein>
<dbReference type="PANTHER" id="PTHR43792">
    <property type="entry name" value="GNAT FAMILY, PUTATIVE (AFU_ORTHOLOGUE AFUA_3G00765)-RELATED-RELATED"/>
    <property type="match status" value="1"/>
</dbReference>
<dbReference type="Pfam" id="PF13302">
    <property type="entry name" value="Acetyltransf_3"/>
    <property type="match status" value="1"/>
</dbReference>
<feature type="domain" description="N-acetyltransferase" evidence="2">
    <location>
        <begin position="11"/>
        <end position="196"/>
    </location>
</feature>
<name>A0A318ZZ42_9EURO</name>
<keyword evidence="3" id="KW-0808">Transferase</keyword>
<dbReference type="RefSeq" id="XP_025435462.1">
    <property type="nucleotide sequence ID" value="XM_025577840.1"/>
</dbReference>
<dbReference type="OrthoDB" id="630895at2759"/>
<evidence type="ECO:0000259" key="2">
    <source>
        <dbReference type="Pfam" id="PF13302"/>
    </source>
</evidence>
<dbReference type="AlphaFoldDB" id="A0A318ZZ42"/>
<proteinExistence type="predicted"/>
<evidence type="ECO:0000313" key="4">
    <source>
        <dbReference type="Proteomes" id="UP000248349"/>
    </source>
</evidence>
<sequence length="221" mass="24893">MYKPASFTTPRLLFEAMTPSDLEAMHEIRNKTEVMRWSMRKLPDQNLEETRSWLTKYLSGEDQPPRMCYVIREVSPDGTAGPVIGNMGVRMEPAPSQRDDPNLKTLNSPEEGAEHHSSSTKDRWELGYIFHPSVWGRGYATEAVQHLSQQFFGEVQAQMAEAYGAAAVENVDEGLWAITNHDNAASKRVLVKTGFRGPVEEFIEGDGTRCNVFRKDGISQN</sequence>
<feature type="region of interest" description="Disordered" evidence="1">
    <location>
        <begin position="89"/>
        <end position="119"/>
    </location>
</feature>
<dbReference type="GeneID" id="37079069"/>
<accession>A0A318ZZ42</accession>
<evidence type="ECO:0000256" key="1">
    <source>
        <dbReference type="SAM" id="MobiDB-lite"/>
    </source>
</evidence>
<dbReference type="SUPFAM" id="SSF55729">
    <property type="entry name" value="Acyl-CoA N-acyltransferases (Nat)"/>
    <property type="match status" value="1"/>
</dbReference>
<keyword evidence="3" id="KW-0012">Acyltransferase</keyword>
<keyword evidence="4" id="KW-1185">Reference proteome</keyword>
<dbReference type="InterPro" id="IPR051531">
    <property type="entry name" value="N-acetyltransferase"/>
</dbReference>
<gene>
    <name evidence="3" type="ORF">BP01DRAFT_388513</name>
</gene>
<dbReference type="PANTHER" id="PTHR43792:SF1">
    <property type="entry name" value="N-ACETYLTRANSFERASE DOMAIN-CONTAINING PROTEIN"/>
    <property type="match status" value="1"/>
</dbReference>
<organism evidence="3 4">
    <name type="scientific">Aspergillus saccharolyticus JOP 1030-1</name>
    <dbReference type="NCBI Taxonomy" id="1450539"/>
    <lineage>
        <taxon>Eukaryota</taxon>
        <taxon>Fungi</taxon>
        <taxon>Dikarya</taxon>
        <taxon>Ascomycota</taxon>
        <taxon>Pezizomycotina</taxon>
        <taxon>Eurotiomycetes</taxon>
        <taxon>Eurotiomycetidae</taxon>
        <taxon>Eurotiales</taxon>
        <taxon>Aspergillaceae</taxon>
        <taxon>Aspergillus</taxon>
        <taxon>Aspergillus subgen. Circumdati</taxon>
    </lineage>
</organism>
<reference evidence="3 4" key="1">
    <citation type="submission" date="2016-12" db="EMBL/GenBank/DDBJ databases">
        <title>The genomes of Aspergillus section Nigri reveals drivers in fungal speciation.</title>
        <authorList>
            <consortium name="DOE Joint Genome Institute"/>
            <person name="Vesth T.C."/>
            <person name="Nybo J."/>
            <person name="Theobald S."/>
            <person name="Brandl J."/>
            <person name="Frisvad J.C."/>
            <person name="Nielsen K.F."/>
            <person name="Lyhne E.K."/>
            <person name="Kogle M.E."/>
            <person name="Kuo A."/>
            <person name="Riley R."/>
            <person name="Clum A."/>
            <person name="Nolan M."/>
            <person name="Lipzen A."/>
            <person name="Salamov A."/>
            <person name="Henrissat B."/>
            <person name="Wiebenga A."/>
            <person name="De Vries R.P."/>
            <person name="Grigoriev I.V."/>
            <person name="Mortensen U.H."/>
            <person name="Andersen M.R."/>
            <person name="Baker S.E."/>
        </authorList>
    </citation>
    <scope>NUCLEOTIDE SEQUENCE [LARGE SCALE GENOMIC DNA]</scope>
    <source>
        <strain evidence="3 4">JOP 1030-1</strain>
    </source>
</reference>
<dbReference type="EMBL" id="KZ821219">
    <property type="protein sequence ID" value="PYH49480.1"/>
    <property type="molecule type" value="Genomic_DNA"/>
</dbReference>